<dbReference type="PANTHER" id="PTHR46080">
    <property type="entry name" value="MITOCHONDRIAL SUBSTRATE CARRIER FAMILY PROTEIN J"/>
    <property type="match status" value="1"/>
</dbReference>
<keyword evidence="5" id="KW-1185">Reference proteome</keyword>
<dbReference type="Gene3D" id="1.50.40.10">
    <property type="entry name" value="Mitochondrial carrier domain"/>
    <property type="match status" value="1"/>
</dbReference>
<dbReference type="PANTHER" id="PTHR46080:SF3">
    <property type="entry name" value="MITOCHONDRIAL SUBSTRATE CARRIER FAMILY PROTEIN"/>
    <property type="match status" value="1"/>
</dbReference>
<dbReference type="SUPFAM" id="SSF103506">
    <property type="entry name" value="Mitochondrial carrier"/>
    <property type="match status" value="1"/>
</dbReference>
<evidence type="ECO:0000313" key="4">
    <source>
        <dbReference type="EMBL" id="MCI06702.1"/>
    </source>
</evidence>
<dbReference type="InterPro" id="IPR018108">
    <property type="entry name" value="MCP_transmembrane"/>
</dbReference>
<comment type="caution">
    <text evidence="4">The sequence shown here is derived from an EMBL/GenBank/DDBJ whole genome shotgun (WGS) entry which is preliminary data.</text>
</comment>
<sequence length="123" mass="13391">VGGAYALMHTALHPLFVAKTIQQTTSAKKNTLTVLKELTTQGGLYRGFGTTVASAISSKLIYYAALDKSRSFCYDLLMPMHMKEERHSRIARECGHIGATLLSQIVSTPADVVSISDNYLPNS</sequence>
<evidence type="ECO:0000313" key="5">
    <source>
        <dbReference type="Proteomes" id="UP000265520"/>
    </source>
</evidence>
<accession>A0A392P4M2</accession>
<evidence type="ECO:0000256" key="3">
    <source>
        <dbReference type="ARBA" id="ARBA00023136"/>
    </source>
</evidence>
<comment type="subcellular location">
    <subcellularLocation>
        <location evidence="1">Membrane</location>
        <topology evidence="1">Multi-pass membrane protein</topology>
    </subcellularLocation>
</comment>
<protein>
    <submittedName>
        <fullName evidence="4">Solute carrier family 25 member 44-like</fullName>
    </submittedName>
</protein>
<evidence type="ECO:0000256" key="1">
    <source>
        <dbReference type="ARBA" id="ARBA00004141"/>
    </source>
</evidence>
<proteinExistence type="predicted"/>
<dbReference type="Proteomes" id="UP000265520">
    <property type="component" value="Unassembled WGS sequence"/>
</dbReference>
<dbReference type="EMBL" id="LXQA010062745">
    <property type="protein sequence ID" value="MCI06702.1"/>
    <property type="molecule type" value="Genomic_DNA"/>
</dbReference>
<reference evidence="4 5" key="1">
    <citation type="journal article" date="2018" name="Front. Plant Sci.">
        <title>Red Clover (Trifolium pratense) and Zigzag Clover (T. medium) - A Picture of Genomic Similarities and Differences.</title>
        <authorList>
            <person name="Dluhosova J."/>
            <person name="Istvanek J."/>
            <person name="Nedelnik J."/>
            <person name="Repkova J."/>
        </authorList>
    </citation>
    <scope>NUCLEOTIDE SEQUENCE [LARGE SCALE GENOMIC DNA]</scope>
    <source>
        <strain evidence="5">cv. 10/8</strain>
        <tissue evidence="4">Leaf</tissue>
    </source>
</reference>
<dbReference type="InterPro" id="IPR023395">
    <property type="entry name" value="MCP_dom_sf"/>
</dbReference>
<keyword evidence="2" id="KW-0812">Transmembrane</keyword>
<name>A0A392P4M2_9FABA</name>
<dbReference type="AlphaFoldDB" id="A0A392P4M2"/>
<dbReference type="GO" id="GO:0016020">
    <property type="term" value="C:membrane"/>
    <property type="evidence" value="ECO:0007669"/>
    <property type="project" value="UniProtKB-SubCell"/>
</dbReference>
<feature type="non-terminal residue" evidence="4">
    <location>
        <position position="1"/>
    </location>
</feature>
<keyword evidence="3" id="KW-0472">Membrane</keyword>
<evidence type="ECO:0000256" key="2">
    <source>
        <dbReference type="ARBA" id="ARBA00022692"/>
    </source>
</evidence>
<dbReference type="Pfam" id="PF00153">
    <property type="entry name" value="Mito_carr"/>
    <property type="match status" value="1"/>
</dbReference>
<organism evidence="4 5">
    <name type="scientific">Trifolium medium</name>
    <dbReference type="NCBI Taxonomy" id="97028"/>
    <lineage>
        <taxon>Eukaryota</taxon>
        <taxon>Viridiplantae</taxon>
        <taxon>Streptophyta</taxon>
        <taxon>Embryophyta</taxon>
        <taxon>Tracheophyta</taxon>
        <taxon>Spermatophyta</taxon>
        <taxon>Magnoliopsida</taxon>
        <taxon>eudicotyledons</taxon>
        <taxon>Gunneridae</taxon>
        <taxon>Pentapetalae</taxon>
        <taxon>rosids</taxon>
        <taxon>fabids</taxon>
        <taxon>Fabales</taxon>
        <taxon>Fabaceae</taxon>
        <taxon>Papilionoideae</taxon>
        <taxon>50 kb inversion clade</taxon>
        <taxon>NPAAA clade</taxon>
        <taxon>Hologalegina</taxon>
        <taxon>IRL clade</taxon>
        <taxon>Trifolieae</taxon>
        <taxon>Trifolium</taxon>
    </lineage>
</organism>